<gene>
    <name evidence="1" type="ORF">Micbo1qcDRAFT_14056</name>
</gene>
<dbReference type="InterPro" id="IPR038136">
    <property type="entry name" value="CofD-like_dom_sf"/>
</dbReference>
<name>A0A136IVZ1_9PEZI</name>
<dbReference type="InterPro" id="IPR002882">
    <property type="entry name" value="CofD"/>
</dbReference>
<proteinExistence type="predicted"/>
<sequence length="69" mass="6910">MSSTTGGGIVVFGGGTATNSLVDVFEALRASRPGCTLSYVIPISDNGGSSSELIRVFGGPGMFSSDHAI</sequence>
<evidence type="ECO:0000313" key="1">
    <source>
        <dbReference type="EMBL" id="KXJ89058.1"/>
    </source>
</evidence>
<dbReference type="AlphaFoldDB" id="A0A136IVZ1"/>
<dbReference type="Pfam" id="PF01933">
    <property type="entry name" value="CofD"/>
    <property type="match status" value="1"/>
</dbReference>
<dbReference type="Gene3D" id="3.40.50.10680">
    <property type="entry name" value="CofD-like domains"/>
    <property type="match status" value="1"/>
</dbReference>
<dbReference type="PANTHER" id="PTHR31240">
    <property type="entry name" value="MATERNAL EFFECT EMBRYO ARREST 18"/>
    <property type="match status" value="1"/>
</dbReference>
<dbReference type="Proteomes" id="UP000070501">
    <property type="component" value="Unassembled WGS sequence"/>
</dbReference>
<dbReference type="SUPFAM" id="SSF142338">
    <property type="entry name" value="CofD-like"/>
    <property type="match status" value="1"/>
</dbReference>
<dbReference type="GO" id="GO:0043743">
    <property type="term" value="F:LPPG:FO 2-phospho-L-lactate transferase activity"/>
    <property type="evidence" value="ECO:0007669"/>
    <property type="project" value="InterPro"/>
</dbReference>
<evidence type="ECO:0000313" key="2">
    <source>
        <dbReference type="Proteomes" id="UP000070501"/>
    </source>
</evidence>
<keyword evidence="2" id="KW-1185">Reference proteome</keyword>
<accession>A0A136IVZ1</accession>
<dbReference type="PANTHER" id="PTHR31240:SF0">
    <property type="entry name" value="MATERNAL EFFECT EMBRYO ARREST 18"/>
    <property type="match status" value="1"/>
</dbReference>
<protein>
    <submittedName>
        <fullName evidence="1">Uncharacterized protein</fullName>
    </submittedName>
</protein>
<dbReference type="OrthoDB" id="10267139at2759"/>
<reference evidence="2" key="1">
    <citation type="submission" date="2016-02" db="EMBL/GenBank/DDBJ databases">
        <title>Draft genome sequence of Microdochium bolleyi, a fungal endophyte of beachgrass.</title>
        <authorList>
            <consortium name="DOE Joint Genome Institute"/>
            <person name="David A.S."/>
            <person name="May G."/>
            <person name="Haridas S."/>
            <person name="Lim J."/>
            <person name="Wang M."/>
            <person name="Labutti K."/>
            <person name="Lipzen A."/>
            <person name="Barry K."/>
            <person name="Grigoriev I.V."/>
        </authorList>
    </citation>
    <scope>NUCLEOTIDE SEQUENCE [LARGE SCALE GENOMIC DNA]</scope>
    <source>
        <strain evidence="2">J235TASD1</strain>
    </source>
</reference>
<dbReference type="InParanoid" id="A0A136IVZ1"/>
<organism evidence="1 2">
    <name type="scientific">Microdochium bolleyi</name>
    <dbReference type="NCBI Taxonomy" id="196109"/>
    <lineage>
        <taxon>Eukaryota</taxon>
        <taxon>Fungi</taxon>
        <taxon>Dikarya</taxon>
        <taxon>Ascomycota</taxon>
        <taxon>Pezizomycotina</taxon>
        <taxon>Sordariomycetes</taxon>
        <taxon>Xylariomycetidae</taxon>
        <taxon>Xylariales</taxon>
        <taxon>Microdochiaceae</taxon>
        <taxon>Microdochium</taxon>
    </lineage>
</organism>
<dbReference type="EMBL" id="KQ964256">
    <property type="protein sequence ID" value="KXJ89058.1"/>
    <property type="molecule type" value="Genomic_DNA"/>
</dbReference>
<dbReference type="STRING" id="196109.A0A136IVZ1"/>